<evidence type="ECO:0000313" key="3">
    <source>
        <dbReference type="Proteomes" id="UP001595816"/>
    </source>
</evidence>
<dbReference type="InterPro" id="IPR038750">
    <property type="entry name" value="YczE/YyaS-like"/>
</dbReference>
<protein>
    <submittedName>
        <fullName evidence="2">YitT family protein</fullName>
    </submittedName>
</protein>
<dbReference type="Proteomes" id="UP001595816">
    <property type="component" value="Unassembled WGS sequence"/>
</dbReference>
<comment type="caution">
    <text evidence="2">The sequence shown here is derived from an EMBL/GenBank/DDBJ whole genome shotgun (WGS) entry which is preliminary data.</text>
</comment>
<name>A0ABV8LSZ4_9ACTN</name>
<reference evidence="3" key="1">
    <citation type="journal article" date="2019" name="Int. J. Syst. Evol. Microbiol.">
        <title>The Global Catalogue of Microorganisms (GCM) 10K type strain sequencing project: providing services to taxonomists for standard genome sequencing and annotation.</title>
        <authorList>
            <consortium name="The Broad Institute Genomics Platform"/>
            <consortium name="The Broad Institute Genome Sequencing Center for Infectious Disease"/>
            <person name="Wu L."/>
            <person name="Ma J."/>
        </authorList>
    </citation>
    <scope>NUCLEOTIDE SEQUENCE [LARGE SCALE GENOMIC DNA]</scope>
    <source>
        <strain evidence="3">CGMCC 4.7289</strain>
    </source>
</reference>
<feature type="transmembrane region" description="Helical" evidence="1">
    <location>
        <begin position="51"/>
        <end position="69"/>
    </location>
</feature>
<accession>A0ABV8LSZ4</accession>
<sequence>MRFGDKTVSRLIRLVTGLALYGVSIQLMIAAHLGNQPWSVLDQGLHTKTGLTIGTIVVLVAAVVLLCWIPLRQKPGLGTIANMLLIGPFVDLTALVLPEPRAMWVRIGYLLGGVLLNAVATGLYIGAHFGPGPRDGLMTGLAKRGLSIRVARTSIEVVVVVIGFLLGGTFGVGTVLYALTIGPLAQVFIPLFAVRSTPTVAAPAEPAAEPATAPLTAA</sequence>
<keyword evidence="1" id="KW-1133">Transmembrane helix</keyword>
<feature type="transmembrane region" description="Helical" evidence="1">
    <location>
        <begin position="76"/>
        <end position="97"/>
    </location>
</feature>
<organism evidence="2 3">
    <name type="scientific">Hamadaea flava</name>
    <dbReference type="NCBI Taxonomy" id="1742688"/>
    <lineage>
        <taxon>Bacteria</taxon>
        <taxon>Bacillati</taxon>
        <taxon>Actinomycetota</taxon>
        <taxon>Actinomycetes</taxon>
        <taxon>Micromonosporales</taxon>
        <taxon>Micromonosporaceae</taxon>
        <taxon>Hamadaea</taxon>
    </lineage>
</organism>
<feature type="transmembrane region" description="Helical" evidence="1">
    <location>
        <begin position="12"/>
        <end position="31"/>
    </location>
</feature>
<dbReference type="PANTHER" id="PTHR40078">
    <property type="entry name" value="INTEGRAL MEMBRANE PROTEIN-RELATED"/>
    <property type="match status" value="1"/>
</dbReference>
<gene>
    <name evidence="2" type="ORF">ACFOZ4_26550</name>
</gene>
<keyword evidence="1" id="KW-0812">Transmembrane</keyword>
<feature type="transmembrane region" description="Helical" evidence="1">
    <location>
        <begin position="109"/>
        <end position="129"/>
    </location>
</feature>
<keyword evidence="1" id="KW-0472">Membrane</keyword>
<evidence type="ECO:0000313" key="2">
    <source>
        <dbReference type="EMBL" id="MFC4134186.1"/>
    </source>
</evidence>
<dbReference type="RefSeq" id="WP_253761633.1">
    <property type="nucleotide sequence ID" value="NZ_JAMZDZ010000001.1"/>
</dbReference>
<dbReference type="Pfam" id="PF19700">
    <property type="entry name" value="DUF6198"/>
    <property type="match status" value="1"/>
</dbReference>
<feature type="transmembrane region" description="Helical" evidence="1">
    <location>
        <begin position="150"/>
        <end position="170"/>
    </location>
</feature>
<dbReference type="EMBL" id="JBHSAY010000015">
    <property type="protein sequence ID" value="MFC4134186.1"/>
    <property type="molecule type" value="Genomic_DNA"/>
</dbReference>
<dbReference type="PANTHER" id="PTHR40078:SF1">
    <property type="entry name" value="INTEGRAL MEMBRANE PROTEIN"/>
    <property type="match status" value="1"/>
</dbReference>
<proteinExistence type="predicted"/>
<evidence type="ECO:0000256" key="1">
    <source>
        <dbReference type="SAM" id="Phobius"/>
    </source>
</evidence>
<keyword evidence="3" id="KW-1185">Reference proteome</keyword>